<dbReference type="Proteomes" id="UP000808372">
    <property type="component" value="Chromosome 6"/>
</dbReference>
<dbReference type="Gene3D" id="3.90.70.10">
    <property type="entry name" value="Cysteine proteinases"/>
    <property type="match status" value="1"/>
</dbReference>
<dbReference type="GO" id="GO:0004198">
    <property type="term" value="F:calcium-dependent cysteine-type endopeptidase activity"/>
    <property type="evidence" value="ECO:0007669"/>
    <property type="project" value="UniProtKB-EC"/>
</dbReference>
<dbReference type="InterPro" id="IPR022682">
    <property type="entry name" value="Calpain_domain_III"/>
</dbReference>
<evidence type="ECO:0000256" key="24">
    <source>
        <dbReference type="PROSITE-ProRule" id="PRU00239"/>
    </source>
</evidence>
<accession>A0A8U0UGS1</accession>
<evidence type="ECO:0000259" key="26">
    <source>
        <dbReference type="PROSITE" id="PS50222"/>
    </source>
</evidence>
<evidence type="ECO:0000256" key="5">
    <source>
        <dbReference type="ARBA" id="ARBA00007623"/>
    </source>
</evidence>
<keyword evidence="8" id="KW-1003">Cell membrane</keyword>
<keyword evidence="18" id="KW-0472">Membrane</keyword>
<evidence type="ECO:0000256" key="21">
    <source>
        <dbReference type="ARBA" id="ARBA00032278"/>
    </source>
</evidence>
<keyword evidence="14 24" id="KW-0378">Hydrolase</keyword>
<dbReference type="CDD" id="cd00214">
    <property type="entry name" value="Calpain_III"/>
    <property type="match status" value="1"/>
</dbReference>
<dbReference type="FunFam" id="3.90.70.10:FF:000001">
    <property type="entry name" value="Calpain-1 catalytic subunit"/>
    <property type="match status" value="1"/>
</dbReference>
<evidence type="ECO:0000256" key="19">
    <source>
        <dbReference type="ARBA" id="ARBA00031279"/>
    </source>
</evidence>
<dbReference type="InterPro" id="IPR036213">
    <property type="entry name" value="Calpain_III_sf"/>
</dbReference>
<evidence type="ECO:0000256" key="22">
    <source>
        <dbReference type="ARBA" id="ARBA00032619"/>
    </source>
</evidence>
<sequence>MEQVYASGMAAKLRSQWDRDEGLGQNHNAVKFLGQDFESLRARCLQSRSLFEDSLFPCASSSLGFNELGPRSSKTKGVRWMRPTEVCTRPQFIVDGATRTDICQGALGDCWLLAAIASLTLNDNLLHRVVPHGQDFGGQYAGIFHFQFWQYGEWVQVVIDDRLPVKDGKLLFVHSAEGGEFWSALLEKAYAKLHGCYEALSGGSTSEGFEDFTGGVTEMYELRKAPSDLYSIISRAVERGSLLGCSIDITGSQDMEAVTFKKLVKGHAYSVTGVDEVVYRGNMTKLVRIRNPWGEIEWTGAWSDNSREWESVDRSVRGRLQNRSEDGEFWMSFSDFLREFTRLEICNLTADALEANQQKKWSSAVYQGEWRRGSTAGGCRNFPATFWINPQFKIALQHPDTAGQSDCSFLVALMQKDRRKKRKEGKDMETIGFAIYEVPNEYVGRSGIHLKRDFFLTHGSSARSELFINLREVSSRFQLPAGEYIIVPSTFEPQKEGDFVLRVFSEKPANSEELDDDVTAELPAESQLDESQIDAGFKSLFRQLAGEDMEISATELQTILNRIISKRFLDRVLQTDGSGKLGLAEFHVLWEKIKRYLTVFRQYDLDKSGTMSSYEMRMALEAAGFKLTNHLFQLIILRYTEADLTVDFDNFVTCLVRLETMFKTFKTMDTDSDGVIELNFFQWITLTMFA</sequence>
<dbReference type="InterPro" id="IPR022683">
    <property type="entry name" value="Calpain_III"/>
</dbReference>
<keyword evidence="12" id="KW-0479">Metal-binding</keyword>
<evidence type="ECO:0000256" key="15">
    <source>
        <dbReference type="ARBA" id="ARBA00022807"/>
    </source>
</evidence>
<dbReference type="SMART" id="SM00720">
    <property type="entry name" value="calpain_III"/>
    <property type="match status" value="1"/>
</dbReference>
<keyword evidence="16" id="KW-0068">Autocatalytic cleavage</keyword>
<dbReference type="SUPFAM" id="SSF49758">
    <property type="entry name" value="Calpain large subunit, middle domain (domain III)"/>
    <property type="match status" value="1"/>
</dbReference>
<evidence type="ECO:0000256" key="11">
    <source>
        <dbReference type="ARBA" id="ARBA00022670"/>
    </source>
</evidence>
<dbReference type="AlphaFoldDB" id="A0A8U0UGS1"/>
<dbReference type="InterPro" id="IPR038765">
    <property type="entry name" value="Papain-like_cys_pep_sf"/>
</dbReference>
<evidence type="ECO:0000256" key="14">
    <source>
        <dbReference type="ARBA" id="ARBA00022801"/>
    </source>
</evidence>
<dbReference type="GO" id="GO:0005737">
    <property type="term" value="C:cytoplasm"/>
    <property type="evidence" value="ECO:0007669"/>
    <property type="project" value="UniProtKB-SubCell"/>
</dbReference>
<dbReference type="InterPro" id="IPR018247">
    <property type="entry name" value="EF_Hand_1_Ca_BS"/>
</dbReference>
<dbReference type="GeneID" id="120049771"/>
<dbReference type="InterPro" id="IPR022684">
    <property type="entry name" value="Calpain_cysteine_protease"/>
</dbReference>
<name>A0A8U0UGS1_SALNM</name>
<dbReference type="EC" id="3.4.22.52" evidence="6"/>
<dbReference type="PRINTS" id="PR00704">
    <property type="entry name" value="CALPAIN"/>
</dbReference>
<evidence type="ECO:0000313" key="28">
    <source>
        <dbReference type="RefSeq" id="XP_038852108.1"/>
    </source>
</evidence>
<protein>
    <recommendedName>
        <fullName evidence="7">Calpain-1 catalytic subunit</fullName>
        <ecNumber evidence="6">3.4.22.52</ecNumber>
    </recommendedName>
    <alternativeName>
        <fullName evidence="19">Calcium-activated neutral proteinase 1</fullName>
    </alternativeName>
    <alternativeName>
        <fullName evidence="20">Calpain mu-type</fullName>
    </alternativeName>
    <alternativeName>
        <fullName evidence="22">Calpain-1 large subunit</fullName>
    </alternativeName>
    <alternativeName>
        <fullName evidence="21">Micromolar-calpain</fullName>
    </alternativeName>
</protein>
<dbReference type="PANTHER" id="PTHR10183">
    <property type="entry name" value="CALPAIN"/>
    <property type="match status" value="1"/>
</dbReference>
<feature type="domain" description="EF-hand" evidence="26">
    <location>
        <begin position="591"/>
        <end position="626"/>
    </location>
</feature>
<dbReference type="PANTHER" id="PTHR10183:SF284">
    <property type="entry name" value="CALPAIN-1 CATALYTIC SUBUNIT"/>
    <property type="match status" value="1"/>
</dbReference>
<dbReference type="GO" id="GO:0005886">
    <property type="term" value="C:plasma membrane"/>
    <property type="evidence" value="ECO:0007669"/>
    <property type="project" value="UniProtKB-SubCell"/>
</dbReference>
<comment type="similarity">
    <text evidence="5">Belongs to the peptidase C2 family.</text>
</comment>
<keyword evidence="9" id="KW-0963">Cytoplasm</keyword>
<keyword evidence="15 24" id="KW-0788">Thiol protease</keyword>
<evidence type="ECO:0000256" key="16">
    <source>
        <dbReference type="ARBA" id="ARBA00022813"/>
    </source>
</evidence>
<comment type="subcellular location">
    <subcellularLocation>
        <location evidence="3">Cell membrane</location>
    </subcellularLocation>
    <subcellularLocation>
        <location evidence="4">Cytoplasm</location>
    </subcellularLocation>
</comment>
<evidence type="ECO:0000256" key="3">
    <source>
        <dbReference type="ARBA" id="ARBA00004236"/>
    </source>
</evidence>
<keyword evidence="10" id="KW-0597">Phosphoprotein</keyword>
<dbReference type="Gene3D" id="2.60.120.380">
    <property type="match status" value="1"/>
</dbReference>
<dbReference type="GO" id="GO:0006508">
    <property type="term" value="P:proteolysis"/>
    <property type="evidence" value="ECO:0007669"/>
    <property type="project" value="UniProtKB-KW"/>
</dbReference>
<feature type="active site" evidence="23 24">
    <location>
        <position position="267"/>
    </location>
</feature>
<comment type="cofactor">
    <cofactor evidence="2">
        <name>Ca(2+)</name>
        <dbReference type="ChEBI" id="CHEBI:29108"/>
    </cofactor>
</comment>
<feature type="active site" evidence="23 24">
    <location>
        <position position="110"/>
    </location>
</feature>
<dbReference type="InterPro" id="IPR001300">
    <property type="entry name" value="Peptidase_C2_calpain_cat"/>
</dbReference>
<reference evidence="28" key="1">
    <citation type="submission" date="2025-08" db="UniProtKB">
        <authorList>
            <consortium name="RefSeq"/>
        </authorList>
    </citation>
    <scope>IDENTIFICATION</scope>
    <source>
        <tissue evidence="28">White muscle</tissue>
    </source>
</reference>
<dbReference type="PROSITE" id="PS50203">
    <property type="entry name" value="CALPAIN_CAT"/>
    <property type="match status" value="1"/>
</dbReference>
<dbReference type="InterPro" id="IPR002048">
    <property type="entry name" value="EF_hand_dom"/>
</dbReference>
<dbReference type="InterPro" id="IPR033883">
    <property type="entry name" value="C2_III"/>
</dbReference>
<dbReference type="InterPro" id="IPR000169">
    <property type="entry name" value="Pept_cys_AS"/>
</dbReference>
<evidence type="ECO:0000256" key="1">
    <source>
        <dbReference type="ARBA" id="ARBA00001208"/>
    </source>
</evidence>
<evidence type="ECO:0000259" key="25">
    <source>
        <dbReference type="PROSITE" id="PS50203"/>
    </source>
</evidence>
<dbReference type="PROSITE" id="PS00018">
    <property type="entry name" value="EF_HAND_1"/>
    <property type="match status" value="1"/>
</dbReference>
<evidence type="ECO:0000256" key="2">
    <source>
        <dbReference type="ARBA" id="ARBA00001913"/>
    </source>
</evidence>
<evidence type="ECO:0000256" key="4">
    <source>
        <dbReference type="ARBA" id="ARBA00004496"/>
    </source>
</evidence>
<evidence type="ECO:0000256" key="6">
    <source>
        <dbReference type="ARBA" id="ARBA00012482"/>
    </source>
</evidence>
<organism evidence="27 28">
    <name type="scientific">Salvelinus namaycush</name>
    <name type="common">Lake trout</name>
    <name type="synonym">Salmo namaycush</name>
    <dbReference type="NCBI Taxonomy" id="8040"/>
    <lineage>
        <taxon>Eukaryota</taxon>
        <taxon>Metazoa</taxon>
        <taxon>Chordata</taxon>
        <taxon>Craniata</taxon>
        <taxon>Vertebrata</taxon>
        <taxon>Euteleostomi</taxon>
        <taxon>Actinopterygii</taxon>
        <taxon>Neopterygii</taxon>
        <taxon>Teleostei</taxon>
        <taxon>Protacanthopterygii</taxon>
        <taxon>Salmoniformes</taxon>
        <taxon>Salmonidae</taxon>
        <taxon>Salmoninae</taxon>
        <taxon>Salvelinus</taxon>
    </lineage>
</organism>
<evidence type="ECO:0000256" key="13">
    <source>
        <dbReference type="ARBA" id="ARBA00022737"/>
    </source>
</evidence>
<proteinExistence type="inferred from homology"/>
<keyword evidence="17" id="KW-0106">Calcium</keyword>
<dbReference type="GO" id="GO:0005509">
    <property type="term" value="F:calcium ion binding"/>
    <property type="evidence" value="ECO:0007669"/>
    <property type="project" value="InterPro"/>
</dbReference>
<dbReference type="SUPFAM" id="SSF47473">
    <property type="entry name" value="EF-hand"/>
    <property type="match status" value="1"/>
</dbReference>
<evidence type="ECO:0000313" key="27">
    <source>
        <dbReference type="Proteomes" id="UP000808372"/>
    </source>
</evidence>
<dbReference type="FunFam" id="2.60.120.380:FF:000001">
    <property type="entry name" value="Calpain-1 catalytic subunit"/>
    <property type="match status" value="1"/>
</dbReference>
<comment type="catalytic activity">
    <reaction evidence="1">
        <text>Broad endopeptidase specificity.</text>
        <dbReference type="EC" id="3.4.22.52"/>
    </reaction>
</comment>
<feature type="domain" description="Calpain catalytic" evidence="25">
    <location>
        <begin position="50"/>
        <end position="349"/>
    </location>
</feature>
<dbReference type="Gene3D" id="1.10.238.10">
    <property type="entry name" value="EF-hand"/>
    <property type="match status" value="1"/>
</dbReference>
<dbReference type="SMART" id="SM00230">
    <property type="entry name" value="CysPc"/>
    <property type="match status" value="1"/>
</dbReference>
<dbReference type="Pfam" id="PF00648">
    <property type="entry name" value="Peptidase_C2"/>
    <property type="match status" value="1"/>
</dbReference>
<keyword evidence="13" id="KW-0677">Repeat</keyword>
<evidence type="ECO:0000256" key="23">
    <source>
        <dbReference type="PIRSR" id="PIRSR622684-1"/>
    </source>
</evidence>
<dbReference type="SUPFAM" id="SSF54001">
    <property type="entry name" value="Cysteine proteinases"/>
    <property type="match status" value="1"/>
</dbReference>
<evidence type="ECO:0000256" key="20">
    <source>
        <dbReference type="ARBA" id="ARBA00031878"/>
    </source>
</evidence>
<feature type="active site" evidence="23 24">
    <location>
        <position position="291"/>
    </location>
</feature>
<evidence type="ECO:0000256" key="12">
    <source>
        <dbReference type="ARBA" id="ARBA00022723"/>
    </source>
</evidence>
<keyword evidence="11 24" id="KW-0645">Protease</keyword>
<dbReference type="CDD" id="cd00044">
    <property type="entry name" value="CysPc"/>
    <property type="match status" value="1"/>
</dbReference>
<dbReference type="PROSITE" id="PS00139">
    <property type="entry name" value="THIOL_PROTEASE_CYS"/>
    <property type="match status" value="1"/>
</dbReference>
<dbReference type="PROSITE" id="PS50222">
    <property type="entry name" value="EF_HAND_2"/>
    <property type="match status" value="1"/>
</dbReference>
<dbReference type="InterPro" id="IPR011992">
    <property type="entry name" value="EF-hand-dom_pair"/>
</dbReference>
<evidence type="ECO:0000256" key="17">
    <source>
        <dbReference type="ARBA" id="ARBA00022837"/>
    </source>
</evidence>
<dbReference type="Pfam" id="PF01067">
    <property type="entry name" value="Calpain_III"/>
    <property type="match status" value="1"/>
</dbReference>
<evidence type="ECO:0000256" key="7">
    <source>
        <dbReference type="ARBA" id="ARBA00020246"/>
    </source>
</evidence>
<evidence type="ECO:0000256" key="8">
    <source>
        <dbReference type="ARBA" id="ARBA00022475"/>
    </source>
</evidence>
<evidence type="ECO:0000256" key="9">
    <source>
        <dbReference type="ARBA" id="ARBA00022490"/>
    </source>
</evidence>
<evidence type="ECO:0000256" key="10">
    <source>
        <dbReference type="ARBA" id="ARBA00022553"/>
    </source>
</evidence>
<dbReference type="RefSeq" id="XP_038852108.1">
    <property type="nucleotide sequence ID" value="XM_038996180.1"/>
</dbReference>
<evidence type="ECO:0000256" key="18">
    <source>
        <dbReference type="ARBA" id="ARBA00023136"/>
    </source>
</evidence>
<gene>
    <name evidence="28" type="primary">LOC120049771</name>
</gene>
<keyword evidence="27" id="KW-1185">Reference proteome</keyword>